<comment type="caution">
    <text evidence="2">The sequence shown here is derived from an EMBL/GenBank/DDBJ whole genome shotgun (WGS) entry which is preliminary data.</text>
</comment>
<evidence type="ECO:0000313" key="3">
    <source>
        <dbReference type="Proteomes" id="UP001302812"/>
    </source>
</evidence>
<dbReference type="GO" id="GO:0005737">
    <property type="term" value="C:cytoplasm"/>
    <property type="evidence" value="ECO:0007669"/>
    <property type="project" value="TreeGrafter"/>
</dbReference>
<feature type="compositionally biased region" description="Polar residues" evidence="1">
    <location>
        <begin position="1075"/>
        <end position="1085"/>
    </location>
</feature>
<sequence>MGPSPVPGGESGYEPFYPSNVRLDGSVKRFISHFFEVSDTPDTVDEWVDLFHDDATVIMGKDVAKGKDGSKKDRKNGKEGGSVVAAVTKHAAKFSNGNATKDFSSSPSPVVSPEIKPTSLPSYDNPVSSPLLDAVSSTSYATSNSPSAREWARGISAGMAGSPGNLISLIGESPPTAPSSYEDTQGIRSGWSSPRPVVGFHPPSASTPNAARRPLSFHMDGRSTSPPDAHLQLAAAAARRGSMHSHYAQMRGSTNPPLPHQPQPHFYGAPALEIDMQPRSGMKAGEKGYWLGFDTLSPPNADCVPGKDNVVLAGYEGGLEVFSVGKRGPETYASLKGLRGGVYHAKVLPWTPASAGIFPLVAVVIHGPNIPLPPAEVTVEGDYDAVSADRSEAMTNIGSDSATRNIGNRMAAGFVESYQTTVEVFSLKTGRQVSVLLEAPKIPLKSPITSPSFQAPPPSGAFHIHADGGTIVVSSGITGECWVYRQTSALGEHPFHFRCHGKLWTTLQQPPKGDAAQEAERGRSPIPPRARPQAAILSVSGRWIAYCPAAPSSQISLRAHVPVPAHGRAPGLVSMTPPQLPPANADVELPLSESVMNKIMRDATQELIQGAKWFGKQGWQAWNNYWNPQPSQQPRSPTLPPQSWGGQETAQFPPTHGTVAPPIAKEPGMVSILDAESLSSFANPHPLATFSIPHGCSFLSFAPSGLFLFSASSKGDVQTVWDLMRIQQTKSSALQATGLPSGGPRVRQVAQFSRMTVARIVAVAWTHPNGERAAMVTERGTVHLLDLPSSAFNWPPPRRRRSQEAKNQTVEGPSSAVALASNALSSVRDVARPLINRQRRSNSNVPPLTGSGIGEYAAHGGKVIAAGISHSLGKTGNAISQLRHTGENRASLPSSAAPPGPSCVAWVTGRKGHSLFVLGGGLVRTFPTKTRRVSSGSDKRAPRLSRYKDFQLPLLPDDTFSPVVRAILDPDEYIDHAERNLDAGTSTMVLNQARLRRQSHDVSAESSIPQAEIESSSPYQPFHTDRRVVQYEIVPSSLGPAQDQPAMSITALLAVTSLEDSPETLTPRRKKGPKPTQQILAQTHDASPSTTVTTSGGASTPTGAWAFGQPVKATKLDLGLPHLLEDEAVTVPLDASRALPASAMERILQRTGDDEAQIVITTRRRRGASAPEHDDGFFEDDCEVLDFADQRV</sequence>
<dbReference type="SUPFAM" id="SSF50978">
    <property type="entry name" value="WD40 repeat-like"/>
    <property type="match status" value="1"/>
</dbReference>
<dbReference type="Proteomes" id="UP001302812">
    <property type="component" value="Unassembled WGS sequence"/>
</dbReference>
<reference evidence="2" key="1">
    <citation type="journal article" date="2023" name="Mol. Phylogenet. Evol.">
        <title>Genome-scale phylogeny and comparative genomics of the fungal order Sordariales.</title>
        <authorList>
            <person name="Hensen N."/>
            <person name="Bonometti L."/>
            <person name="Westerberg I."/>
            <person name="Brannstrom I.O."/>
            <person name="Guillou S."/>
            <person name="Cros-Aarteil S."/>
            <person name="Calhoun S."/>
            <person name="Haridas S."/>
            <person name="Kuo A."/>
            <person name="Mondo S."/>
            <person name="Pangilinan J."/>
            <person name="Riley R."/>
            <person name="LaButti K."/>
            <person name="Andreopoulos B."/>
            <person name="Lipzen A."/>
            <person name="Chen C."/>
            <person name="Yan M."/>
            <person name="Daum C."/>
            <person name="Ng V."/>
            <person name="Clum A."/>
            <person name="Steindorff A."/>
            <person name="Ohm R.A."/>
            <person name="Martin F."/>
            <person name="Silar P."/>
            <person name="Natvig D.O."/>
            <person name="Lalanne C."/>
            <person name="Gautier V."/>
            <person name="Ament-Velasquez S.L."/>
            <person name="Kruys A."/>
            <person name="Hutchinson M.I."/>
            <person name="Powell A.J."/>
            <person name="Barry K."/>
            <person name="Miller A.N."/>
            <person name="Grigoriev I.V."/>
            <person name="Debuchy R."/>
            <person name="Gladieux P."/>
            <person name="Hiltunen Thoren M."/>
            <person name="Johannesson H."/>
        </authorList>
    </citation>
    <scope>NUCLEOTIDE SEQUENCE</scope>
    <source>
        <strain evidence="2">CBS 508.74</strain>
    </source>
</reference>
<dbReference type="PANTHER" id="PTHR13268">
    <property type="entry name" value="BREAST CARCINOMA AMPLIFIED SEQUENCE 3"/>
    <property type="match status" value="1"/>
</dbReference>
<evidence type="ECO:0000256" key="1">
    <source>
        <dbReference type="SAM" id="MobiDB-lite"/>
    </source>
</evidence>
<feature type="region of interest" description="Disordered" evidence="1">
    <location>
        <begin position="626"/>
        <end position="654"/>
    </location>
</feature>
<gene>
    <name evidence="2" type="ORF">N656DRAFT_796640</name>
</gene>
<feature type="region of interest" description="Disordered" evidence="1">
    <location>
        <begin position="508"/>
        <end position="531"/>
    </location>
</feature>
<feature type="region of interest" description="Disordered" evidence="1">
    <location>
        <begin position="245"/>
        <end position="268"/>
    </location>
</feature>
<protein>
    <submittedName>
        <fullName evidence="2">Uncharacterized protein</fullName>
    </submittedName>
</protein>
<dbReference type="RefSeq" id="XP_064671712.1">
    <property type="nucleotide sequence ID" value="XM_064817553.1"/>
</dbReference>
<feature type="compositionally biased region" description="Low complexity" evidence="1">
    <location>
        <begin position="1086"/>
        <end position="1103"/>
    </location>
</feature>
<dbReference type="EMBL" id="MU853337">
    <property type="protein sequence ID" value="KAK4114142.1"/>
    <property type="molecule type" value="Genomic_DNA"/>
</dbReference>
<name>A0AAN6YUE4_9PEZI</name>
<feature type="region of interest" description="Disordered" evidence="1">
    <location>
        <begin position="166"/>
        <end position="227"/>
    </location>
</feature>
<feature type="compositionally biased region" description="Low complexity" evidence="1">
    <location>
        <begin position="104"/>
        <end position="113"/>
    </location>
</feature>
<feature type="region of interest" description="Disordered" evidence="1">
    <location>
        <begin position="790"/>
        <end position="816"/>
    </location>
</feature>
<proteinExistence type="predicted"/>
<organism evidence="2 3">
    <name type="scientific">Canariomyces notabilis</name>
    <dbReference type="NCBI Taxonomy" id="2074819"/>
    <lineage>
        <taxon>Eukaryota</taxon>
        <taxon>Fungi</taxon>
        <taxon>Dikarya</taxon>
        <taxon>Ascomycota</taxon>
        <taxon>Pezizomycotina</taxon>
        <taxon>Sordariomycetes</taxon>
        <taxon>Sordariomycetidae</taxon>
        <taxon>Sordariales</taxon>
        <taxon>Chaetomiaceae</taxon>
        <taxon>Canariomyces</taxon>
    </lineage>
</organism>
<keyword evidence="3" id="KW-1185">Reference proteome</keyword>
<dbReference type="PANTHER" id="PTHR13268:SF0">
    <property type="entry name" value="BCAS3 MICROTUBULE ASSOCIATED CELL MIGRATION FACTOR"/>
    <property type="match status" value="1"/>
</dbReference>
<dbReference type="InterPro" id="IPR015943">
    <property type="entry name" value="WD40/YVTN_repeat-like_dom_sf"/>
</dbReference>
<feature type="compositionally biased region" description="Polar residues" evidence="1">
    <location>
        <begin position="178"/>
        <end position="192"/>
    </location>
</feature>
<dbReference type="GO" id="GO:0006914">
    <property type="term" value="P:autophagy"/>
    <property type="evidence" value="ECO:0007669"/>
    <property type="project" value="InterPro"/>
</dbReference>
<dbReference type="InterPro" id="IPR045142">
    <property type="entry name" value="BCAS3-like"/>
</dbReference>
<dbReference type="InterPro" id="IPR036322">
    <property type="entry name" value="WD40_repeat_dom_sf"/>
</dbReference>
<evidence type="ECO:0000313" key="2">
    <source>
        <dbReference type="EMBL" id="KAK4114142.1"/>
    </source>
</evidence>
<feature type="compositionally biased region" description="Polar residues" evidence="1">
    <location>
        <begin position="626"/>
        <end position="636"/>
    </location>
</feature>
<dbReference type="Gene3D" id="2.130.10.10">
    <property type="entry name" value="YVTN repeat-like/Quinoprotein amine dehydrogenase"/>
    <property type="match status" value="1"/>
</dbReference>
<accession>A0AAN6YUE4</accession>
<feature type="region of interest" description="Disordered" evidence="1">
    <location>
        <begin position="1060"/>
        <end position="1103"/>
    </location>
</feature>
<feature type="region of interest" description="Disordered" evidence="1">
    <location>
        <begin position="96"/>
        <end position="124"/>
    </location>
</feature>
<dbReference type="GeneID" id="89941678"/>
<dbReference type="AlphaFoldDB" id="A0AAN6YUE4"/>
<dbReference type="GO" id="GO:0042594">
    <property type="term" value="P:response to starvation"/>
    <property type="evidence" value="ECO:0007669"/>
    <property type="project" value="TreeGrafter"/>
</dbReference>
<reference evidence="2" key="2">
    <citation type="submission" date="2023-05" db="EMBL/GenBank/DDBJ databases">
        <authorList>
            <consortium name="Lawrence Berkeley National Laboratory"/>
            <person name="Steindorff A."/>
            <person name="Hensen N."/>
            <person name="Bonometti L."/>
            <person name="Westerberg I."/>
            <person name="Brannstrom I.O."/>
            <person name="Guillou S."/>
            <person name="Cros-Aarteil S."/>
            <person name="Calhoun S."/>
            <person name="Haridas S."/>
            <person name="Kuo A."/>
            <person name="Mondo S."/>
            <person name="Pangilinan J."/>
            <person name="Riley R."/>
            <person name="Labutti K."/>
            <person name="Andreopoulos B."/>
            <person name="Lipzen A."/>
            <person name="Chen C."/>
            <person name="Yanf M."/>
            <person name="Daum C."/>
            <person name="Ng V."/>
            <person name="Clum A."/>
            <person name="Ohm R."/>
            <person name="Martin F."/>
            <person name="Silar P."/>
            <person name="Natvig D."/>
            <person name="Lalanne C."/>
            <person name="Gautier V."/>
            <person name="Ament-Velasquez S.L."/>
            <person name="Kruys A."/>
            <person name="Hutchinson M.I."/>
            <person name="Powell A.J."/>
            <person name="Barry K."/>
            <person name="Miller A.N."/>
            <person name="Grigoriev I.V."/>
            <person name="Debuchy R."/>
            <person name="Gladieux P."/>
            <person name="Thoren M.H."/>
            <person name="Johannesson H."/>
        </authorList>
    </citation>
    <scope>NUCLEOTIDE SEQUENCE</scope>
    <source>
        <strain evidence="2">CBS 508.74</strain>
    </source>
</reference>